<proteinExistence type="predicted"/>
<sequence length="102" mass="11612">MRKLLQVDFTYQGPFGSEMASQLKELAESINHEPGMIWKIWTESAKDQLGGGIYLFESEETAQAYLKMHSERLQKMGITDIRGIVFDFNESLSLINKGPVNK</sequence>
<evidence type="ECO:0000313" key="1">
    <source>
        <dbReference type="EMBL" id="ELR67813.1"/>
    </source>
</evidence>
<dbReference type="PANTHER" id="PTHR39169">
    <property type="match status" value="1"/>
</dbReference>
<protein>
    <submittedName>
        <fullName evidence="1">Protein ydhR</fullName>
    </submittedName>
</protein>
<gene>
    <name evidence="1" type="ORF">C942_00120</name>
</gene>
<dbReference type="InterPro" id="IPR014910">
    <property type="entry name" value="YdhR"/>
</dbReference>
<dbReference type="Gene3D" id="3.30.70.100">
    <property type="match status" value="1"/>
</dbReference>
<evidence type="ECO:0000313" key="2">
    <source>
        <dbReference type="Proteomes" id="UP000011134"/>
    </source>
</evidence>
<dbReference type="NCBIfam" id="NF008333">
    <property type="entry name" value="PRK11118.1"/>
    <property type="match status" value="1"/>
</dbReference>
<comment type="caution">
    <text evidence="1">The sequence shown here is derived from an EMBL/GenBank/DDBJ whole genome shotgun (WGS) entry which is preliminary data.</text>
</comment>
<accession>L8JHW8</accession>
<dbReference type="InterPro" id="IPR011008">
    <property type="entry name" value="Dimeric_a/b-barrel"/>
</dbReference>
<dbReference type="EMBL" id="AMZO01000001">
    <property type="protein sequence ID" value="ELR67813.1"/>
    <property type="molecule type" value="Genomic_DNA"/>
</dbReference>
<dbReference type="SUPFAM" id="SSF54909">
    <property type="entry name" value="Dimeric alpha+beta barrel"/>
    <property type="match status" value="1"/>
</dbReference>
<dbReference type="RefSeq" id="WP_007461277.1">
    <property type="nucleotide sequence ID" value="NZ_AMZO01000001.1"/>
</dbReference>
<dbReference type="Proteomes" id="UP000011134">
    <property type="component" value="Unassembled WGS sequence"/>
</dbReference>
<dbReference type="PATRIC" id="fig|1056511.3.peg.121"/>
<organism evidence="1 2">
    <name type="scientific">Photobacterium marinum</name>
    <dbReference type="NCBI Taxonomy" id="1056511"/>
    <lineage>
        <taxon>Bacteria</taxon>
        <taxon>Pseudomonadati</taxon>
        <taxon>Pseudomonadota</taxon>
        <taxon>Gammaproteobacteria</taxon>
        <taxon>Vibrionales</taxon>
        <taxon>Vibrionaceae</taxon>
        <taxon>Photobacterium</taxon>
    </lineage>
</organism>
<reference evidence="1 2" key="1">
    <citation type="submission" date="2012-12" db="EMBL/GenBank/DDBJ databases">
        <title>Genome Assembly of Photobacterium sp. AK15.</title>
        <authorList>
            <person name="Khatri I."/>
            <person name="Vaidya B."/>
            <person name="Srinivas T.N.R."/>
            <person name="Subramanian S."/>
            <person name="Pinnaka A."/>
        </authorList>
    </citation>
    <scope>NUCLEOTIDE SEQUENCE [LARGE SCALE GENOMIC DNA]</scope>
    <source>
        <strain evidence="1 2">AK15</strain>
    </source>
</reference>
<dbReference type="OrthoDB" id="1440627at2"/>
<dbReference type="AlphaFoldDB" id="L8JHW8"/>
<keyword evidence="2" id="KW-1185">Reference proteome</keyword>
<dbReference type="Pfam" id="PF08803">
    <property type="entry name" value="ydhR"/>
    <property type="match status" value="1"/>
</dbReference>
<name>L8JHW8_9GAMM</name>
<dbReference type="PANTHER" id="PTHR39169:SF1">
    <property type="entry name" value="MONOOXYGENASE YDHR-RELATED"/>
    <property type="match status" value="1"/>
</dbReference>